<dbReference type="Proteomes" id="UP001596997">
    <property type="component" value="Unassembled WGS sequence"/>
</dbReference>
<dbReference type="RefSeq" id="WP_377715865.1">
    <property type="nucleotide sequence ID" value="NZ_JBHTJM010000009.1"/>
</dbReference>
<dbReference type="NCBIfam" id="TIGR04127">
    <property type="entry name" value="flavo_near_exo"/>
    <property type="match status" value="1"/>
</dbReference>
<reference evidence="3" key="1">
    <citation type="journal article" date="2019" name="Int. J. Syst. Evol. Microbiol.">
        <title>The Global Catalogue of Microorganisms (GCM) 10K type strain sequencing project: providing services to taxonomists for standard genome sequencing and annotation.</title>
        <authorList>
            <consortium name="The Broad Institute Genomics Platform"/>
            <consortium name="The Broad Institute Genome Sequencing Center for Infectious Disease"/>
            <person name="Wu L."/>
            <person name="Ma J."/>
        </authorList>
    </citation>
    <scope>NUCLEOTIDE SEQUENCE [LARGE SCALE GENOMIC DNA]</scope>
    <source>
        <strain evidence="3">CCUG 62114</strain>
    </source>
</reference>
<keyword evidence="1" id="KW-0472">Membrane</keyword>
<evidence type="ECO:0000256" key="1">
    <source>
        <dbReference type="SAM" id="Phobius"/>
    </source>
</evidence>
<name>A0ABW3I3G8_9FLAO</name>
<comment type="caution">
    <text evidence="2">The sequence shown here is derived from an EMBL/GenBank/DDBJ whole genome shotgun (WGS) entry which is preliminary data.</text>
</comment>
<feature type="transmembrane region" description="Helical" evidence="1">
    <location>
        <begin position="54"/>
        <end position="77"/>
    </location>
</feature>
<accession>A0ABW3I3G8</accession>
<dbReference type="InterPro" id="IPR026414">
    <property type="entry name" value="ExosoTase_F-assoc_memb"/>
</dbReference>
<feature type="transmembrane region" description="Helical" evidence="1">
    <location>
        <begin position="117"/>
        <end position="137"/>
    </location>
</feature>
<keyword evidence="1" id="KW-0812">Transmembrane</keyword>
<protein>
    <submittedName>
        <fullName evidence="2">Exosortase F system-associated protein</fullName>
    </submittedName>
</protein>
<proteinExistence type="predicted"/>
<gene>
    <name evidence="2" type="ORF">ACFQ1O_09895</name>
</gene>
<keyword evidence="1" id="KW-1133">Transmembrane helix</keyword>
<evidence type="ECO:0000313" key="3">
    <source>
        <dbReference type="Proteomes" id="UP001596997"/>
    </source>
</evidence>
<dbReference type="EMBL" id="JBHTJM010000009">
    <property type="protein sequence ID" value="MFD0964316.1"/>
    <property type="molecule type" value="Genomic_DNA"/>
</dbReference>
<keyword evidence="3" id="KW-1185">Reference proteome</keyword>
<sequence>MQFRKKNILAIAILLLILVSIRLFEKKLFYDPFLQFFKLDYLSQDPPKYSFTKLIFSTIFRYIINSTVSIFILTLLFGRKVLRFSVLFFVVISLILLTAYILILFDLDRDWYLSFFYVRRFLIQPLFLLLLVPAFYYQEFLKKD</sequence>
<organism evidence="2 3">
    <name type="scientific">Pseudofulvibacter geojedonensis</name>
    <dbReference type="NCBI Taxonomy" id="1123758"/>
    <lineage>
        <taxon>Bacteria</taxon>
        <taxon>Pseudomonadati</taxon>
        <taxon>Bacteroidota</taxon>
        <taxon>Flavobacteriia</taxon>
        <taxon>Flavobacteriales</taxon>
        <taxon>Flavobacteriaceae</taxon>
        <taxon>Pseudofulvibacter</taxon>
    </lineage>
</organism>
<feature type="transmembrane region" description="Helical" evidence="1">
    <location>
        <begin position="84"/>
        <end position="105"/>
    </location>
</feature>
<evidence type="ECO:0000313" key="2">
    <source>
        <dbReference type="EMBL" id="MFD0964316.1"/>
    </source>
</evidence>